<accession>A0A1W5ZTB5</accession>
<gene>
    <name evidence="1" type="ORF">HM131_06470</name>
</gene>
<keyword evidence="2" id="KW-1185">Reference proteome</keyword>
<evidence type="ECO:0000313" key="1">
    <source>
        <dbReference type="EMBL" id="ARI76501.1"/>
    </source>
</evidence>
<dbReference type="SUPFAM" id="SSF103642">
    <property type="entry name" value="Sec-C motif"/>
    <property type="match status" value="1"/>
</dbReference>
<sequence length="334" mass="38323">MSKVKRNGPCPCGSGDKYKKCCGRLKGEEMTQERVHELLNEQYTNFMEYVAEFHTDAAPSGKAKTKEKQMEEAFNMMNEVFLRQNNGKTVFEEYLDEKGKGTIPQPAKPSVTEWTSLSPGLYKVETIESEEIAKVKDVFSSSLYEVKRDGIPLKDENVPDNPYVMGILMKWGTIFNFIPLAIPNHSSFFKAFKKSLENGNPPESSIQNELEQNFMSYMKKWIHSDLDQKDADSEPTVETDDVLELLGKNIPSDVQASTSYTMLRELWSQYKETYQPKYRKPSVFSAALEYFMTGTRYFNYDRSVTKKAVATKYGVSPSSMNRRLDELKDFAEKN</sequence>
<dbReference type="InterPro" id="IPR004027">
    <property type="entry name" value="SEC_C_motif"/>
</dbReference>
<protein>
    <recommendedName>
        <fullName evidence="3">HTH psq-type domain-containing protein</fullName>
    </recommendedName>
</protein>
<dbReference type="OrthoDB" id="6399948at2"/>
<dbReference type="Gene3D" id="3.10.450.50">
    <property type="match status" value="1"/>
</dbReference>
<dbReference type="AlphaFoldDB" id="A0A1W5ZTB5"/>
<dbReference type="Proteomes" id="UP000192527">
    <property type="component" value="Chromosome"/>
</dbReference>
<dbReference type="RefSeq" id="WP_085028980.1">
    <property type="nucleotide sequence ID" value="NZ_CP020772.1"/>
</dbReference>
<dbReference type="EMBL" id="CP020772">
    <property type="protein sequence ID" value="ARI76501.1"/>
    <property type="molecule type" value="Genomic_DNA"/>
</dbReference>
<dbReference type="Pfam" id="PF02810">
    <property type="entry name" value="SEC-C"/>
    <property type="match status" value="1"/>
</dbReference>
<dbReference type="KEGG" id="hmn:HM131_06470"/>
<proteinExistence type="predicted"/>
<reference evidence="1 2" key="1">
    <citation type="submission" date="2017-04" db="EMBL/GenBank/DDBJ databases">
        <title>The whole genome sequencing and assembly of Halobacillus mangrovi strain.</title>
        <authorList>
            <person name="Lee S.-J."/>
            <person name="Park M.-K."/>
            <person name="Kim J.-Y."/>
            <person name="Lee Y.-J."/>
            <person name="Yi H."/>
            <person name="Bahn Y.-S."/>
            <person name="Kim J.F."/>
            <person name="Lee D.-W."/>
        </authorList>
    </citation>
    <scope>NUCLEOTIDE SEQUENCE [LARGE SCALE GENOMIC DNA]</scope>
    <source>
        <strain evidence="1 2">KTB 131</strain>
    </source>
</reference>
<dbReference type="STRING" id="402384.HM131_06470"/>
<evidence type="ECO:0000313" key="2">
    <source>
        <dbReference type="Proteomes" id="UP000192527"/>
    </source>
</evidence>
<organism evidence="1 2">
    <name type="scientific">Halobacillus mangrovi</name>
    <dbReference type="NCBI Taxonomy" id="402384"/>
    <lineage>
        <taxon>Bacteria</taxon>
        <taxon>Bacillati</taxon>
        <taxon>Bacillota</taxon>
        <taxon>Bacilli</taxon>
        <taxon>Bacillales</taxon>
        <taxon>Bacillaceae</taxon>
        <taxon>Halobacillus</taxon>
    </lineage>
</organism>
<name>A0A1W5ZTB5_9BACI</name>
<evidence type="ECO:0008006" key="3">
    <source>
        <dbReference type="Google" id="ProtNLM"/>
    </source>
</evidence>